<dbReference type="EMBL" id="CARXXK010000001">
    <property type="protein sequence ID" value="CAI6345409.1"/>
    <property type="molecule type" value="Genomic_DNA"/>
</dbReference>
<keyword evidence="3 6" id="KW-0812">Transmembrane</keyword>
<feature type="transmembrane region" description="Helical" evidence="6">
    <location>
        <begin position="312"/>
        <end position="332"/>
    </location>
</feature>
<keyword evidence="8" id="KW-1185">Reference proteome</keyword>
<evidence type="ECO:0000256" key="2">
    <source>
        <dbReference type="ARBA" id="ARBA00006939"/>
    </source>
</evidence>
<dbReference type="PANTHER" id="PTHR12191">
    <property type="entry name" value="SOLUTE CARRIER FAMILY 39"/>
    <property type="match status" value="1"/>
</dbReference>
<dbReference type="PANTHER" id="PTHR12191:SF37">
    <property type="entry name" value="ZINC TRANSPORTER FOI"/>
    <property type="match status" value="1"/>
</dbReference>
<evidence type="ECO:0000256" key="5">
    <source>
        <dbReference type="ARBA" id="ARBA00023136"/>
    </source>
</evidence>
<name>A0AAV0VP66_9HEMI</name>
<dbReference type="GO" id="GO:0030003">
    <property type="term" value="P:intracellular monoatomic cation homeostasis"/>
    <property type="evidence" value="ECO:0007669"/>
    <property type="project" value="TreeGrafter"/>
</dbReference>
<dbReference type="GO" id="GO:0005886">
    <property type="term" value="C:plasma membrane"/>
    <property type="evidence" value="ECO:0007669"/>
    <property type="project" value="TreeGrafter"/>
</dbReference>
<evidence type="ECO:0000256" key="1">
    <source>
        <dbReference type="ARBA" id="ARBA00004141"/>
    </source>
</evidence>
<evidence type="ECO:0000256" key="3">
    <source>
        <dbReference type="ARBA" id="ARBA00022692"/>
    </source>
</evidence>
<dbReference type="Pfam" id="PF02535">
    <property type="entry name" value="Zip"/>
    <property type="match status" value="1"/>
</dbReference>
<dbReference type="InterPro" id="IPR050799">
    <property type="entry name" value="ZIP_Transporter"/>
</dbReference>
<comment type="caution">
    <text evidence="7">The sequence shown here is derived from an EMBL/GenBank/DDBJ whole genome shotgun (WGS) entry which is preliminary data.</text>
</comment>
<feature type="transmembrane region" description="Helical" evidence="6">
    <location>
        <begin position="93"/>
        <end position="111"/>
    </location>
</feature>
<dbReference type="GO" id="GO:0071578">
    <property type="term" value="P:zinc ion import across plasma membrane"/>
    <property type="evidence" value="ECO:0007669"/>
    <property type="project" value="TreeGrafter"/>
</dbReference>
<evidence type="ECO:0000313" key="8">
    <source>
        <dbReference type="Proteomes" id="UP001160148"/>
    </source>
</evidence>
<dbReference type="GO" id="GO:0140410">
    <property type="term" value="F:monoatomic cation:bicarbonate symporter activity"/>
    <property type="evidence" value="ECO:0007669"/>
    <property type="project" value="TreeGrafter"/>
</dbReference>
<organism evidence="7 8">
    <name type="scientific">Macrosiphum euphorbiae</name>
    <name type="common">potato aphid</name>
    <dbReference type="NCBI Taxonomy" id="13131"/>
    <lineage>
        <taxon>Eukaryota</taxon>
        <taxon>Metazoa</taxon>
        <taxon>Ecdysozoa</taxon>
        <taxon>Arthropoda</taxon>
        <taxon>Hexapoda</taxon>
        <taxon>Insecta</taxon>
        <taxon>Pterygota</taxon>
        <taxon>Neoptera</taxon>
        <taxon>Paraneoptera</taxon>
        <taxon>Hemiptera</taxon>
        <taxon>Sternorrhyncha</taxon>
        <taxon>Aphidomorpha</taxon>
        <taxon>Aphidoidea</taxon>
        <taxon>Aphididae</taxon>
        <taxon>Macrosiphini</taxon>
        <taxon>Macrosiphum</taxon>
    </lineage>
</organism>
<evidence type="ECO:0000256" key="6">
    <source>
        <dbReference type="SAM" id="Phobius"/>
    </source>
</evidence>
<sequence>MLVYLSCYQCDNASRPNSCTVEFVSYEENYPIRSMAIPADNQMPISLSKKSTTAEAWIGGLVSVGIISLSGLVGAIFWPLLNDPNRKKTVMRLLLGLATGSLSSSAVFQLLPEAFKIPESFPDYRHTALIMWLSLWGLYMLETLAGIIFHKEEKKIGIDELSPSLQLTNGNGTEMKQISHGHGHSHNHKLTNKSMDDESPISTLALLVLFGDSLHNIIDGMSIGAAFSENVTTGISISIAIACEEFPHEIGDFAILIQSGLVIGICLGNMEYSGFVFSFAGGLFLFITLTHLTPEMKSMIDENLTESKSSAYSGLLLQNIGMLTGATLMYIITFSGFMKI</sequence>
<evidence type="ECO:0000313" key="7">
    <source>
        <dbReference type="EMBL" id="CAI6345409.1"/>
    </source>
</evidence>
<proteinExistence type="inferred from homology"/>
<feature type="transmembrane region" description="Helical" evidence="6">
    <location>
        <begin position="131"/>
        <end position="149"/>
    </location>
</feature>
<comment type="similarity">
    <text evidence="2">Belongs to the ZIP transporter (TC 2.A.5) family.</text>
</comment>
<gene>
    <name evidence="7" type="ORF">MEUPH1_LOCUS2429</name>
</gene>
<protein>
    <submittedName>
        <fullName evidence="7">Uncharacterized protein</fullName>
    </submittedName>
</protein>
<keyword evidence="4 6" id="KW-1133">Transmembrane helix</keyword>
<dbReference type="GO" id="GO:0005385">
    <property type="term" value="F:zinc ion transmembrane transporter activity"/>
    <property type="evidence" value="ECO:0007669"/>
    <property type="project" value="TreeGrafter"/>
</dbReference>
<dbReference type="InterPro" id="IPR003689">
    <property type="entry name" value="ZIP"/>
</dbReference>
<comment type="subcellular location">
    <subcellularLocation>
        <location evidence="1">Membrane</location>
        <topology evidence="1">Multi-pass membrane protein</topology>
    </subcellularLocation>
</comment>
<evidence type="ECO:0000256" key="4">
    <source>
        <dbReference type="ARBA" id="ARBA00022989"/>
    </source>
</evidence>
<feature type="transmembrane region" description="Helical" evidence="6">
    <location>
        <begin position="272"/>
        <end position="292"/>
    </location>
</feature>
<keyword evidence="5 6" id="KW-0472">Membrane</keyword>
<dbReference type="Proteomes" id="UP001160148">
    <property type="component" value="Unassembled WGS sequence"/>
</dbReference>
<reference evidence="7 8" key="1">
    <citation type="submission" date="2023-01" db="EMBL/GenBank/DDBJ databases">
        <authorList>
            <person name="Whitehead M."/>
        </authorList>
    </citation>
    <scope>NUCLEOTIDE SEQUENCE [LARGE SCALE GENOMIC DNA]</scope>
</reference>
<dbReference type="AlphaFoldDB" id="A0AAV0VP66"/>
<accession>A0AAV0VP66</accession>
<feature type="transmembrane region" description="Helical" evidence="6">
    <location>
        <begin position="56"/>
        <end position="81"/>
    </location>
</feature>